<dbReference type="AlphaFoldDB" id="A0A9W9A4T5"/>
<name>A0A9W9A4T5_9AGAR</name>
<organism evidence="2 3">
    <name type="scientific">Lentinula lateritia</name>
    <dbReference type="NCBI Taxonomy" id="40482"/>
    <lineage>
        <taxon>Eukaryota</taxon>
        <taxon>Fungi</taxon>
        <taxon>Dikarya</taxon>
        <taxon>Basidiomycota</taxon>
        <taxon>Agaricomycotina</taxon>
        <taxon>Agaricomycetes</taxon>
        <taxon>Agaricomycetidae</taxon>
        <taxon>Agaricales</taxon>
        <taxon>Marasmiineae</taxon>
        <taxon>Omphalotaceae</taxon>
        <taxon>Lentinula</taxon>
    </lineage>
</organism>
<proteinExistence type="predicted"/>
<dbReference type="Proteomes" id="UP001150238">
    <property type="component" value="Unassembled WGS sequence"/>
</dbReference>
<comment type="caution">
    <text evidence="2">The sequence shown here is derived from an EMBL/GenBank/DDBJ whole genome shotgun (WGS) entry which is preliminary data.</text>
</comment>
<reference evidence="2" key="2">
    <citation type="journal article" date="2023" name="Proc. Natl. Acad. Sci. U.S.A.">
        <title>A global phylogenomic analysis of the shiitake genus Lentinula.</title>
        <authorList>
            <person name="Sierra-Patev S."/>
            <person name="Min B."/>
            <person name="Naranjo-Ortiz M."/>
            <person name="Looney B."/>
            <person name="Konkel Z."/>
            <person name="Slot J.C."/>
            <person name="Sakamoto Y."/>
            <person name="Steenwyk J.L."/>
            <person name="Rokas A."/>
            <person name="Carro J."/>
            <person name="Camarero S."/>
            <person name="Ferreira P."/>
            <person name="Molpeceres G."/>
            <person name="Ruiz-Duenas F.J."/>
            <person name="Serrano A."/>
            <person name="Henrissat B."/>
            <person name="Drula E."/>
            <person name="Hughes K.W."/>
            <person name="Mata J.L."/>
            <person name="Ishikawa N.K."/>
            <person name="Vargas-Isla R."/>
            <person name="Ushijima S."/>
            <person name="Smith C.A."/>
            <person name="Donoghue J."/>
            <person name="Ahrendt S."/>
            <person name="Andreopoulos W."/>
            <person name="He G."/>
            <person name="LaButti K."/>
            <person name="Lipzen A."/>
            <person name="Ng V."/>
            <person name="Riley R."/>
            <person name="Sandor L."/>
            <person name="Barry K."/>
            <person name="Martinez A.T."/>
            <person name="Xiao Y."/>
            <person name="Gibbons J.G."/>
            <person name="Terashima K."/>
            <person name="Grigoriev I.V."/>
            <person name="Hibbett D."/>
        </authorList>
    </citation>
    <scope>NUCLEOTIDE SEQUENCE</scope>
    <source>
        <strain evidence="2">Sp2 HRB7682 ss15</strain>
    </source>
</reference>
<evidence type="ECO:0000256" key="1">
    <source>
        <dbReference type="SAM" id="MobiDB-lite"/>
    </source>
</evidence>
<dbReference type="EMBL" id="JANVFS010000025">
    <property type="protein sequence ID" value="KAJ4473465.1"/>
    <property type="molecule type" value="Genomic_DNA"/>
</dbReference>
<feature type="region of interest" description="Disordered" evidence="1">
    <location>
        <begin position="69"/>
        <end position="113"/>
    </location>
</feature>
<reference evidence="2" key="1">
    <citation type="submission" date="2022-08" db="EMBL/GenBank/DDBJ databases">
        <authorList>
            <consortium name="DOE Joint Genome Institute"/>
            <person name="Min B."/>
            <person name="Riley R."/>
            <person name="Sierra-Patev S."/>
            <person name="Naranjo-Ortiz M."/>
            <person name="Looney B."/>
            <person name="Konkel Z."/>
            <person name="Slot J.C."/>
            <person name="Sakamoto Y."/>
            <person name="Steenwyk J.L."/>
            <person name="Rokas A."/>
            <person name="Carro J."/>
            <person name="Camarero S."/>
            <person name="Ferreira P."/>
            <person name="Molpeceres G."/>
            <person name="Ruiz-Duenas F.J."/>
            <person name="Serrano A."/>
            <person name="Henrissat B."/>
            <person name="Drula E."/>
            <person name="Hughes K.W."/>
            <person name="Mata J.L."/>
            <person name="Ishikawa N.K."/>
            <person name="Vargas-Isla R."/>
            <person name="Ushijima S."/>
            <person name="Smith C.A."/>
            <person name="Ahrendt S."/>
            <person name="Andreopoulos W."/>
            <person name="He G."/>
            <person name="Labutti K."/>
            <person name="Lipzen A."/>
            <person name="Ng V."/>
            <person name="Sandor L."/>
            <person name="Barry K."/>
            <person name="Martinez A.T."/>
            <person name="Xiao Y."/>
            <person name="Gibbons J.G."/>
            <person name="Terashima K."/>
            <person name="Hibbett D.S."/>
            <person name="Grigoriev I.V."/>
        </authorList>
    </citation>
    <scope>NUCLEOTIDE SEQUENCE</scope>
    <source>
        <strain evidence="2">Sp2 HRB7682 ss15</strain>
    </source>
</reference>
<evidence type="ECO:0000313" key="3">
    <source>
        <dbReference type="Proteomes" id="UP001150238"/>
    </source>
</evidence>
<evidence type="ECO:0000313" key="2">
    <source>
        <dbReference type="EMBL" id="KAJ4473465.1"/>
    </source>
</evidence>
<protein>
    <submittedName>
        <fullName evidence="2">Uncharacterized protein</fullName>
    </submittedName>
</protein>
<gene>
    <name evidence="2" type="ORF">C8J55DRAFT_562990</name>
</gene>
<accession>A0A9W9A4T5</accession>
<sequence length="126" mass="14059">MGQTGEGLTSEDQIDMSLSNSFTTVWSKVKKNFPYYFIVREIVGERPNITPVGLRNAKTPIDTSFLHENTISSPECYGSPVWSDGEGNNEDEDKEEDKSDNSDEETPGKSESVIDLCKVRFSLSLD</sequence>